<comment type="caution">
    <text evidence="2">The sequence shown here is derived from an EMBL/GenBank/DDBJ whole genome shotgun (WGS) entry which is preliminary data.</text>
</comment>
<organism evidence="2 3">
    <name type="scientific">Scyliorhinus torazame</name>
    <name type="common">Cloudy catshark</name>
    <name type="synonym">Catulus torazame</name>
    <dbReference type="NCBI Taxonomy" id="75743"/>
    <lineage>
        <taxon>Eukaryota</taxon>
        <taxon>Metazoa</taxon>
        <taxon>Chordata</taxon>
        <taxon>Craniata</taxon>
        <taxon>Vertebrata</taxon>
        <taxon>Chondrichthyes</taxon>
        <taxon>Elasmobranchii</taxon>
        <taxon>Galeomorphii</taxon>
        <taxon>Galeoidea</taxon>
        <taxon>Carcharhiniformes</taxon>
        <taxon>Scyliorhinidae</taxon>
        <taxon>Scyliorhinus</taxon>
    </lineage>
</organism>
<dbReference type="PANTHER" id="PTHR12289:SF34">
    <property type="entry name" value="METAXIN-1"/>
    <property type="match status" value="1"/>
</dbReference>
<protein>
    <recommendedName>
        <fullName evidence="1">Metaxin glutathione S-transferase domain-containing protein</fullName>
    </recommendedName>
</protein>
<dbReference type="InterPro" id="IPR050931">
    <property type="entry name" value="Mito_Protein_Transport_Metaxin"/>
</dbReference>
<evidence type="ECO:0000313" key="3">
    <source>
        <dbReference type="Proteomes" id="UP000288216"/>
    </source>
</evidence>
<dbReference type="InterPro" id="IPR036282">
    <property type="entry name" value="Glutathione-S-Trfase_C_sf"/>
</dbReference>
<evidence type="ECO:0000313" key="2">
    <source>
        <dbReference type="EMBL" id="GCB80531.1"/>
    </source>
</evidence>
<sequence length="142" mass="16328">MHNRFLERLCLIRGGQWNDNEEEAENEIYKEARECLTLLSQRLGFDKFFFGNSPSSLDAIVFGHLALLLKAKLPNSKLQQHLRSLDNLCILCTSILGLYFPNVGSGLNAAQRIFPRITPRILMKTLTRDASRSYRWSWGFPP</sequence>
<proteinExistence type="predicted"/>
<dbReference type="Gene3D" id="1.20.1050.10">
    <property type="match status" value="1"/>
</dbReference>
<dbReference type="GO" id="GO:0007005">
    <property type="term" value="P:mitochondrion organization"/>
    <property type="evidence" value="ECO:0007669"/>
    <property type="project" value="TreeGrafter"/>
</dbReference>
<dbReference type="EMBL" id="BFAA01009695">
    <property type="protein sequence ID" value="GCB80531.1"/>
    <property type="molecule type" value="Genomic_DNA"/>
</dbReference>
<dbReference type="OrthoDB" id="5835136at2759"/>
<gene>
    <name evidence="2" type="ORF">scyTo_0016238</name>
</gene>
<dbReference type="InterPro" id="IPR033468">
    <property type="entry name" value="Metaxin_GST"/>
</dbReference>
<dbReference type="PANTHER" id="PTHR12289">
    <property type="entry name" value="METAXIN RELATED"/>
    <property type="match status" value="1"/>
</dbReference>
<dbReference type="STRING" id="75743.A0A401Q581"/>
<name>A0A401Q581_SCYTO</name>
<keyword evidence="3" id="KW-1185">Reference proteome</keyword>
<dbReference type="Proteomes" id="UP000288216">
    <property type="component" value="Unassembled WGS sequence"/>
</dbReference>
<dbReference type="SUPFAM" id="SSF47616">
    <property type="entry name" value="GST C-terminal domain-like"/>
    <property type="match status" value="1"/>
</dbReference>
<dbReference type="Pfam" id="PF17171">
    <property type="entry name" value="GST_C_6"/>
    <property type="match status" value="1"/>
</dbReference>
<reference evidence="2 3" key="1">
    <citation type="journal article" date="2018" name="Nat. Ecol. Evol.">
        <title>Shark genomes provide insights into elasmobranch evolution and the origin of vertebrates.</title>
        <authorList>
            <person name="Hara Y"/>
            <person name="Yamaguchi K"/>
            <person name="Onimaru K"/>
            <person name="Kadota M"/>
            <person name="Koyanagi M"/>
            <person name="Keeley SD"/>
            <person name="Tatsumi K"/>
            <person name="Tanaka K"/>
            <person name="Motone F"/>
            <person name="Kageyama Y"/>
            <person name="Nozu R"/>
            <person name="Adachi N"/>
            <person name="Nishimura O"/>
            <person name="Nakagawa R"/>
            <person name="Tanegashima C"/>
            <person name="Kiyatake I"/>
            <person name="Matsumoto R"/>
            <person name="Murakumo K"/>
            <person name="Nishida K"/>
            <person name="Terakita A"/>
            <person name="Kuratani S"/>
            <person name="Sato K"/>
            <person name="Hyodo S Kuraku.S."/>
        </authorList>
    </citation>
    <scope>NUCLEOTIDE SEQUENCE [LARGE SCALE GENOMIC DNA]</scope>
</reference>
<feature type="domain" description="Metaxin glutathione S-transferase" evidence="1">
    <location>
        <begin position="32"/>
        <end position="95"/>
    </location>
</feature>
<dbReference type="AlphaFoldDB" id="A0A401Q581"/>
<evidence type="ECO:0000259" key="1">
    <source>
        <dbReference type="Pfam" id="PF17171"/>
    </source>
</evidence>
<accession>A0A401Q581</accession>
<dbReference type="GO" id="GO:0001401">
    <property type="term" value="C:SAM complex"/>
    <property type="evidence" value="ECO:0007669"/>
    <property type="project" value="TreeGrafter"/>
</dbReference>